<feature type="region of interest" description="Disordered" evidence="19">
    <location>
        <begin position="1295"/>
        <end position="1403"/>
    </location>
</feature>
<proteinExistence type="inferred from homology"/>
<name>A0A2B4SFE4_STYPI</name>
<keyword evidence="12" id="KW-0804">Transcription</keyword>
<dbReference type="Gene3D" id="1.10.274.100">
    <property type="entry name" value="RNA polymerase Rpb1, domain 3"/>
    <property type="match status" value="1"/>
</dbReference>
<keyword evidence="13" id="KW-0539">Nucleus</keyword>
<dbReference type="InterPro" id="IPR007083">
    <property type="entry name" value="RNA_pol_Rpb1_4"/>
</dbReference>
<dbReference type="InterPro" id="IPR007081">
    <property type="entry name" value="RNA_pol_Rpb1_5"/>
</dbReference>
<dbReference type="Gene3D" id="1.10.357.120">
    <property type="match status" value="1"/>
</dbReference>
<dbReference type="InterPro" id="IPR006592">
    <property type="entry name" value="RNA_pol_N"/>
</dbReference>
<evidence type="ECO:0000256" key="4">
    <source>
        <dbReference type="ARBA" id="ARBA00012418"/>
    </source>
</evidence>
<dbReference type="FunFam" id="1.10.274.100:FF:000012">
    <property type="entry name" value="DNA-directed RNA polymerase subunit"/>
    <property type="match status" value="1"/>
</dbReference>
<dbReference type="EMBL" id="LSMT01000096">
    <property type="protein sequence ID" value="PFX27773.1"/>
    <property type="molecule type" value="Genomic_DNA"/>
</dbReference>
<evidence type="ECO:0000256" key="3">
    <source>
        <dbReference type="ARBA" id="ARBA00011251"/>
    </source>
</evidence>
<dbReference type="GO" id="GO:0005736">
    <property type="term" value="C:RNA polymerase I complex"/>
    <property type="evidence" value="ECO:0007669"/>
    <property type="project" value="TreeGrafter"/>
</dbReference>
<evidence type="ECO:0000256" key="12">
    <source>
        <dbReference type="ARBA" id="ARBA00023163"/>
    </source>
</evidence>
<evidence type="ECO:0000256" key="19">
    <source>
        <dbReference type="SAM" id="MobiDB-lite"/>
    </source>
</evidence>
<comment type="catalytic activity">
    <reaction evidence="14">
        <text>RNA(n) + a ribonucleoside 5'-triphosphate = RNA(n+1) + diphosphate</text>
        <dbReference type="Rhea" id="RHEA:21248"/>
        <dbReference type="Rhea" id="RHEA-COMP:14527"/>
        <dbReference type="Rhea" id="RHEA-COMP:17342"/>
        <dbReference type="ChEBI" id="CHEBI:33019"/>
        <dbReference type="ChEBI" id="CHEBI:61557"/>
        <dbReference type="ChEBI" id="CHEBI:140395"/>
        <dbReference type="EC" id="2.7.7.6"/>
    </reaction>
</comment>
<dbReference type="PANTHER" id="PTHR19376:SF11">
    <property type="entry name" value="DNA-DIRECTED RNA POLYMERASE I SUBUNIT RPA1"/>
    <property type="match status" value="1"/>
</dbReference>
<keyword evidence="22" id="KW-1185">Reference proteome</keyword>
<dbReference type="GO" id="GO:0003677">
    <property type="term" value="F:DNA binding"/>
    <property type="evidence" value="ECO:0007669"/>
    <property type="project" value="InterPro"/>
</dbReference>
<dbReference type="GO" id="GO:0006351">
    <property type="term" value="P:DNA-templated transcription"/>
    <property type="evidence" value="ECO:0007669"/>
    <property type="project" value="InterPro"/>
</dbReference>
<keyword evidence="6" id="KW-0597">Phosphoprotein</keyword>
<dbReference type="InterPro" id="IPR047107">
    <property type="entry name" value="DNA-dir_RNA_pol1_lsu_C"/>
</dbReference>
<protein>
    <recommendedName>
        <fullName evidence="16">DNA-directed RNA polymerase I subunit RPA1</fullName>
        <ecNumber evidence="4">2.7.7.6</ecNumber>
    </recommendedName>
    <alternativeName>
        <fullName evidence="18">DNA-directed RNA polymerase I largest subunit</fullName>
    </alternativeName>
    <alternativeName>
        <fullName evidence="17">DNA-directed RNA polymerase I subunit rpa1</fullName>
    </alternativeName>
</protein>
<evidence type="ECO:0000256" key="1">
    <source>
        <dbReference type="ARBA" id="ARBA00004604"/>
    </source>
</evidence>
<evidence type="ECO:0000256" key="8">
    <source>
        <dbReference type="ARBA" id="ARBA00022695"/>
    </source>
</evidence>
<dbReference type="Gene3D" id="3.30.1490.180">
    <property type="entry name" value="RNA polymerase ii"/>
    <property type="match status" value="1"/>
</dbReference>
<dbReference type="EC" id="2.7.7.6" evidence="4"/>
<comment type="function">
    <text evidence="15">DNA-dependent RNA polymerase catalyzes the transcription of DNA into RNA using the four ribonucleoside triphosphates as substrates. Largest and catalytic core component of RNA polymerase I which synthesizes ribosomal RNA precursors. Forms the polymerase active center together with the second largest subunit. A single stranded DNA template strand of the promoter is positioned within the central active site cleft of Pol I. A bridging helix emanates from RPA1 and crosses the cleft near the catalytic site and is thought to promote translocation of Pol I by acting as a ratchet that moves the RNA-DNA hybrid through the active site by switching from straight to bent conformations at each step of nucleotide addition.</text>
</comment>
<dbReference type="InterPro" id="IPR000722">
    <property type="entry name" value="RNA_pol_asu"/>
</dbReference>
<keyword evidence="5 21" id="KW-0240">DNA-directed RNA polymerase</keyword>
<dbReference type="InterPro" id="IPR042102">
    <property type="entry name" value="RNA_pol_Rpb1_3_sf"/>
</dbReference>
<reference evidence="22" key="1">
    <citation type="journal article" date="2017" name="bioRxiv">
        <title>Comparative analysis of the genomes of Stylophora pistillata and Acropora digitifera provides evidence for extensive differences between species of corals.</title>
        <authorList>
            <person name="Voolstra C.R."/>
            <person name="Li Y."/>
            <person name="Liew Y.J."/>
            <person name="Baumgarten S."/>
            <person name="Zoccola D."/>
            <person name="Flot J.-F."/>
            <person name="Tambutte S."/>
            <person name="Allemand D."/>
            <person name="Aranda M."/>
        </authorList>
    </citation>
    <scope>NUCLEOTIDE SEQUENCE [LARGE SCALE GENOMIC DNA]</scope>
</reference>
<keyword evidence="7" id="KW-0808">Transferase</keyword>
<dbReference type="InterPro" id="IPR007066">
    <property type="entry name" value="RNA_pol_Rpb1_3"/>
</dbReference>
<dbReference type="OrthoDB" id="270392at2759"/>
<dbReference type="SUPFAM" id="SSF64484">
    <property type="entry name" value="beta and beta-prime subunits of DNA dependent RNA-polymerase"/>
    <property type="match status" value="1"/>
</dbReference>
<feature type="compositionally biased region" description="Acidic residues" evidence="19">
    <location>
        <begin position="1358"/>
        <end position="1386"/>
    </location>
</feature>
<dbReference type="Pfam" id="PF05000">
    <property type="entry name" value="RNA_pol_Rpb1_4"/>
    <property type="match status" value="1"/>
</dbReference>
<feature type="domain" description="RNA polymerase N-terminal" evidence="20">
    <location>
        <begin position="228"/>
        <end position="570"/>
    </location>
</feature>
<evidence type="ECO:0000256" key="7">
    <source>
        <dbReference type="ARBA" id="ARBA00022679"/>
    </source>
</evidence>
<dbReference type="FunFam" id="1.10.132.30:FF:000011">
    <property type="entry name" value="DNA-directed RNA polymerase subunit"/>
    <property type="match status" value="1"/>
</dbReference>
<evidence type="ECO:0000256" key="11">
    <source>
        <dbReference type="ARBA" id="ARBA00022842"/>
    </source>
</evidence>
<dbReference type="Gene3D" id="6.10.250.2940">
    <property type="match status" value="1"/>
</dbReference>
<dbReference type="InterPro" id="IPR015699">
    <property type="entry name" value="DNA-dir_RNA_pol1_lsu_N"/>
</dbReference>
<evidence type="ECO:0000313" key="22">
    <source>
        <dbReference type="Proteomes" id="UP000225706"/>
    </source>
</evidence>
<evidence type="ECO:0000256" key="9">
    <source>
        <dbReference type="ARBA" id="ARBA00022723"/>
    </source>
</evidence>
<dbReference type="InterPro" id="IPR038120">
    <property type="entry name" value="Rpb1_funnel_sf"/>
</dbReference>
<evidence type="ECO:0000256" key="5">
    <source>
        <dbReference type="ARBA" id="ARBA00022478"/>
    </source>
</evidence>
<accession>A0A2B4SFE4</accession>
<dbReference type="STRING" id="50429.A0A2B4SFE4"/>
<dbReference type="Gene3D" id="2.40.40.20">
    <property type="match status" value="1"/>
</dbReference>
<feature type="compositionally biased region" description="Acidic residues" evidence="19">
    <location>
        <begin position="1318"/>
        <end position="1341"/>
    </location>
</feature>
<evidence type="ECO:0000256" key="14">
    <source>
        <dbReference type="ARBA" id="ARBA00048552"/>
    </source>
</evidence>
<dbReference type="CDD" id="cd02735">
    <property type="entry name" value="RNAP_I_Rpa1_C"/>
    <property type="match status" value="1"/>
</dbReference>
<evidence type="ECO:0000256" key="15">
    <source>
        <dbReference type="ARBA" id="ARBA00053996"/>
    </source>
</evidence>
<evidence type="ECO:0000256" key="6">
    <source>
        <dbReference type="ARBA" id="ARBA00022553"/>
    </source>
</evidence>
<evidence type="ECO:0000256" key="17">
    <source>
        <dbReference type="ARBA" id="ARBA00074527"/>
    </source>
</evidence>
<dbReference type="PANTHER" id="PTHR19376">
    <property type="entry name" value="DNA-DIRECTED RNA POLYMERASE"/>
    <property type="match status" value="1"/>
</dbReference>
<keyword evidence="8" id="KW-0548">Nucleotidyltransferase</keyword>
<evidence type="ECO:0000256" key="13">
    <source>
        <dbReference type="ARBA" id="ARBA00023242"/>
    </source>
</evidence>
<gene>
    <name evidence="21" type="primary">POLR1A</name>
    <name evidence="21" type="ORF">AWC38_SpisGene7523</name>
</gene>
<dbReference type="FunFam" id="3.30.1490.180:FF:000003">
    <property type="entry name" value="DNA-directed RNA polymerase subunit"/>
    <property type="match status" value="1"/>
</dbReference>
<evidence type="ECO:0000256" key="2">
    <source>
        <dbReference type="ARBA" id="ARBA00006460"/>
    </source>
</evidence>
<dbReference type="Pfam" id="PF00623">
    <property type="entry name" value="RNA_pol_Rpb1_2"/>
    <property type="match status" value="1"/>
</dbReference>
<dbReference type="FunFam" id="2.40.40.20:FF:000019">
    <property type="entry name" value="DNA-directed RNA polymerase II subunit RPB1"/>
    <property type="match status" value="1"/>
</dbReference>
<dbReference type="GO" id="GO:0046872">
    <property type="term" value="F:metal ion binding"/>
    <property type="evidence" value="ECO:0007669"/>
    <property type="project" value="UniProtKB-KW"/>
</dbReference>
<dbReference type="SMART" id="SM00663">
    <property type="entry name" value="RPOLA_N"/>
    <property type="match status" value="1"/>
</dbReference>
<organism evidence="21 22">
    <name type="scientific">Stylophora pistillata</name>
    <name type="common">Smooth cauliflower coral</name>
    <dbReference type="NCBI Taxonomy" id="50429"/>
    <lineage>
        <taxon>Eukaryota</taxon>
        <taxon>Metazoa</taxon>
        <taxon>Cnidaria</taxon>
        <taxon>Anthozoa</taxon>
        <taxon>Hexacorallia</taxon>
        <taxon>Scleractinia</taxon>
        <taxon>Astrocoeniina</taxon>
        <taxon>Pocilloporidae</taxon>
        <taxon>Stylophora</taxon>
    </lineage>
</organism>
<dbReference type="InterPro" id="IPR045867">
    <property type="entry name" value="DNA-dir_RpoC_beta_prime"/>
</dbReference>
<evidence type="ECO:0000256" key="16">
    <source>
        <dbReference type="ARBA" id="ARBA00074245"/>
    </source>
</evidence>
<dbReference type="CDD" id="cd01435">
    <property type="entry name" value="RNAP_I_RPA1_N"/>
    <property type="match status" value="1"/>
</dbReference>
<comment type="caution">
    <text evidence="21">The sequence shown here is derived from an EMBL/GenBank/DDBJ whole genome shotgun (WGS) entry which is preliminary data.</text>
</comment>
<dbReference type="Pfam" id="PF04983">
    <property type="entry name" value="RNA_pol_Rpb1_3"/>
    <property type="match status" value="1"/>
</dbReference>
<keyword evidence="10" id="KW-0862">Zinc</keyword>
<evidence type="ECO:0000259" key="20">
    <source>
        <dbReference type="SMART" id="SM00663"/>
    </source>
</evidence>
<keyword evidence="11" id="KW-0460">Magnesium</keyword>
<evidence type="ECO:0000256" key="18">
    <source>
        <dbReference type="ARBA" id="ARBA00078097"/>
    </source>
</evidence>
<evidence type="ECO:0000313" key="21">
    <source>
        <dbReference type="EMBL" id="PFX27773.1"/>
    </source>
</evidence>
<comment type="similarity">
    <text evidence="2">Belongs to the RNA polymerase beta' chain family.</text>
</comment>
<dbReference type="Proteomes" id="UP000225706">
    <property type="component" value="Unassembled WGS sequence"/>
</dbReference>
<comment type="subunit">
    <text evidence="3">Component of the RNA polymerase I (Pol I) complex consisting of at least 13 subunits.</text>
</comment>
<keyword evidence="9" id="KW-0479">Metal-binding</keyword>
<dbReference type="Pfam" id="PF04998">
    <property type="entry name" value="RNA_pol_Rpb1_5"/>
    <property type="match status" value="1"/>
</dbReference>
<dbReference type="GO" id="GO:0003899">
    <property type="term" value="F:DNA-directed RNA polymerase activity"/>
    <property type="evidence" value="ECO:0007669"/>
    <property type="project" value="UniProtKB-EC"/>
</dbReference>
<dbReference type="Gene3D" id="1.10.132.30">
    <property type="match status" value="1"/>
</dbReference>
<dbReference type="Gene3D" id="3.30.70.2850">
    <property type="match status" value="1"/>
</dbReference>
<sequence>MHVFISQMKVLDYGLITVAEELSQMAFGSLNNPDSSDYKQHSLPEDKMCIAAVDEYLRKEFNNIDKKGARRESTAKNVTDCRHRIIKEFMYAHMGKKKRSCPGCEAPSRDVRSEYHSRVFMKGLSLKEANKWVNTQLANAHLAQHDSLSVTNDSVENTDKREYTVDSVDDPAKRRDTNIKKLMVQTYLTPVEVQKQIFKVWEKHGVFLSILYGAYPSPTAKRRWCSADMFFIEILPVAPSRFRPLSKFDDKHFENPQTKNLKKIMEDCVLVRSCLQDLNNPLPDDKDAQLERRKKVFGKNAPATVPGKTATERLHSAWLMLQTDINCYIDSDLDKVSHLKFPGIRQILEKKEGLFRKHMMGKRVDYACRSVISPDPFLNVDEIGIPEVFALKLTYPQPVTHWNVKQLRQAVINGPLQHPGASFVENEDGKITLLSKTDPNQRQAIAKRLLTPSTNIRTSVCRCKKVYRHLQNGDVLLLNRQPSLHRPSMMAHKARVLPGEKTIRLHYANCKSYNADFDGDEMNAHFPQNELARAEAYNIASTNFQYLVPKDGTPLNGLIQDHMVAGVRMTVRGRMFNRLDYQQLVYSAVSFKNSKIKMLKPCIVKPCELWSGKQVISTVLLNIIPEEAKLLSMQGKAKIVGKNWITGKPKEQFLGLPLLKGDVMSEAEVVIRQGHLLCGVLDKAHYGPTSFGLVHCCHELYGGVVAGYLLTALARVFTTFLQYQGFTLGVEDILVTEKADSKRRKFIKKGRVSGGEAAKEALGLSDECVRSTLEQKLQEAHHNVDGSDMKQLDLSMKKKTDHYQDMINKACIPLGLLKRFPENNLQLMVLSGAKGSSVNCMQISCLLGQIELEGHRPPLMVSGRSLPSFLPYDTSPRAGGFVDGRFLTGIRPQEYFFHCMAGREGLVDTAVKTSRSGYLQRCLIKHLEGLLVNYDLTVRDSDSSLVQFYYGEDGLDVMKTSFLSEKQFPFVANNYKAFLQQMNPKALLPHLHSEKALKLENKINKTMRKQKENQRERTSPYLCFAADKSRELQNRKTTSDQLTFGRSETDLKMFHRWNEAPLTERKRYHKKSARFPDPVLSKLQPDRHFGAVSERILTSVKKYMEENPDKCLTEDELEESLKLPASKFKNLLYLKAFRALVEPGEAVGLLAAQSIGEPSTQMTLNTFHFAGRGEMNVTLGIPRLREILMTASPNIKTPSMDLPLKPRKRSQKLAKRLQRKLTKVTLAQVLQSVDVWESLPSKTSTGTRERWYRIRFQFLSGSSLKDEFVVNSEGVLHYMETVFFKRVIGAATKAANVERGKRTIESVNNTEQPRNDSDREDDDDDDDNADLSDEEAADGDANEAKQRKRREQHASYEAPDEDEQIVERELDEELERELDEDEEEQWVYDGSKGKRKSKKSDEARIQRVLESDNHIGGYSYDVTKEEWCEVSLKFPAHNFKIQLSSLIEKLAHKSVVYETPHINRCFLIENNDNVVLKTEGVNIREAWQYEDVLDLTKVYTNDIHAMARVYGIEAAAKVIKKEIKNVFSAYGINVDPRHLSLISDYMTYEGTIKAFNRVGLESNASPFQKMSFETTTHFLRGAVLSGDTERLVSPSSRLVVGRVVGSGTGCFELLQPLC</sequence>
<evidence type="ECO:0000256" key="10">
    <source>
        <dbReference type="ARBA" id="ARBA00022833"/>
    </source>
</evidence>
<comment type="subcellular location">
    <subcellularLocation>
        <location evidence="1">Nucleus</location>
        <location evidence="1">Nucleolus</location>
    </subcellularLocation>
</comment>